<keyword evidence="10" id="KW-1003">Cell membrane</keyword>
<evidence type="ECO:0000313" key="15">
    <source>
        <dbReference type="Proteomes" id="UP000070422"/>
    </source>
</evidence>
<evidence type="ECO:0000313" key="14">
    <source>
        <dbReference type="EMBL" id="KXB35873.1"/>
    </source>
</evidence>
<dbReference type="HAMAP" id="MF_01465">
    <property type="entry name" value="SecY"/>
    <property type="match status" value="1"/>
</dbReference>
<gene>
    <name evidence="10" type="primary">secY</name>
    <name evidence="14" type="ORF">HMPREF3187_01149</name>
</gene>
<evidence type="ECO:0000256" key="9">
    <source>
        <dbReference type="ARBA" id="ARBA00039733"/>
    </source>
</evidence>
<comment type="function">
    <text evidence="10 11">The central subunit of the protein translocation channel SecYEG. Consists of two halves formed by TMs 1-5 and 6-10. These two domains form a lateral gate at the front which open onto the bilayer between TMs 2 and 7, and are clamped together by SecE at the back. The channel is closed by both a pore ring composed of hydrophobic SecY resides and a short helix (helix 2A) on the extracellular side of the membrane which forms a plug. The plug probably moves laterally to allow the channel to open. The ring and the pore may move independently.</text>
</comment>
<dbReference type="PIRSF" id="PIRSF004557">
    <property type="entry name" value="SecY"/>
    <property type="match status" value="1"/>
</dbReference>
<evidence type="ECO:0000256" key="4">
    <source>
        <dbReference type="ARBA" id="ARBA00022692"/>
    </source>
</evidence>
<feature type="transmembrane region" description="Helical" evidence="10">
    <location>
        <begin position="268"/>
        <end position="290"/>
    </location>
</feature>
<feature type="transmembrane region" description="Helical" evidence="10">
    <location>
        <begin position="310"/>
        <end position="327"/>
    </location>
</feature>
<comment type="caution">
    <text evidence="10">Lacks conserved residue(s) required for the propagation of feature annotation.</text>
</comment>
<dbReference type="Pfam" id="PF00344">
    <property type="entry name" value="SecY"/>
    <property type="match status" value="1"/>
</dbReference>
<evidence type="ECO:0000256" key="3">
    <source>
        <dbReference type="ARBA" id="ARBA00022448"/>
    </source>
</evidence>
<evidence type="ECO:0000256" key="13">
    <source>
        <dbReference type="RuleBase" id="RU004349"/>
    </source>
</evidence>
<dbReference type="PATRIC" id="fig|87541.4.peg.1137"/>
<dbReference type="InterPro" id="IPR023201">
    <property type="entry name" value="SecY_dom_sf"/>
</dbReference>
<dbReference type="EMBL" id="LSCQ01000054">
    <property type="protein sequence ID" value="KXB35873.1"/>
    <property type="molecule type" value="Genomic_DNA"/>
</dbReference>
<evidence type="ECO:0000256" key="12">
    <source>
        <dbReference type="RuleBase" id="RU003484"/>
    </source>
</evidence>
<protein>
    <recommendedName>
        <fullName evidence="9 10">Protein translocase subunit SecY</fullName>
    </recommendedName>
</protein>
<dbReference type="InterPro" id="IPR026593">
    <property type="entry name" value="SecY"/>
</dbReference>
<dbReference type="InterPro" id="IPR030659">
    <property type="entry name" value="SecY_CS"/>
</dbReference>
<dbReference type="AlphaFoldDB" id="A0A0X8F873"/>
<comment type="caution">
    <text evidence="14">The sequence shown here is derived from an EMBL/GenBank/DDBJ whole genome shotgun (WGS) entry which is preliminary data.</text>
</comment>
<dbReference type="PANTHER" id="PTHR10906">
    <property type="entry name" value="SECY/SEC61-ALPHA FAMILY MEMBER"/>
    <property type="match status" value="1"/>
</dbReference>
<dbReference type="InterPro" id="IPR002208">
    <property type="entry name" value="SecY/SEC61-alpha"/>
</dbReference>
<dbReference type="RefSeq" id="WP_060776861.1">
    <property type="nucleotide sequence ID" value="NZ_CP014159.1"/>
</dbReference>
<name>A0A0X8F873_9LACT</name>
<evidence type="ECO:0000256" key="10">
    <source>
        <dbReference type="HAMAP-Rule" id="MF_01465"/>
    </source>
</evidence>
<dbReference type="SUPFAM" id="SSF103491">
    <property type="entry name" value="Preprotein translocase SecY subunit"/>
    <property type="match status" value="1"/>
</dbReference>
<evidence type="ECO:0000256" key="5">
    <source>
        <dbReference type="ARBA" id="ARBA00022927"/>
    </source>
</evidence>
<evidence type="ECO:0000256" key="1">
    <source>
        <dbReference type="ARBA" id="ARBA00004141"/>
    </source>
</evidence>
<dbReference type="FunFam" id="1.10.3370.10:FF:000001">
    <property type="entry name" value="Preprotein translocase subunit SecY"/>
    <property type="match status" value="1"/>
</dbReference>
<accession>A0A0X8F873</accession>
<feature type="transmembrane region" description="Helical" evidence="10">
    <location>
        <begin position="147"/>
        <end position="167"/>
    </location>
</feature>
<dbReference type="STRING" id="87541.AWM71_04600"/>
<keyword evidence="8 10" id="KW-0472">Membrane</keyword>
<feature type="transmembrane region" description="Helical" evidence="10">
    <location>
        <begin position="368"/>
        <end position="390"/>
    </location>
</feature>
<evidence type="ECO:0000256" key="2">
    <source>
        <dbReference type="ARBA" id="ARBA00005751"/>
    </source>
</evidence>
<evidence type="ECO:0000256" key="8">
    <source>
        <dbReference type="ARBA" id="ARBA00023136"/>
    </source>
</evidence>
<comment type="similarity">
    <text evidence="2 10 13">Belongs to the SecY/SEC61-alpha family.</text>
</comment>
<keyword evidence="3 10" id="KW-0813">Transport</keyword>
<feature type="transmembrane region" description="Helical" evidence="10">
    <location>
        <begin position="396"/>
        <end position="414"/>
    </location>
</feature>
<dbReference type="GO" id="GO:0006605">
    <property type="term" value="P:protein targeting"/>
    <property type="evidence" value="ECO:0007669"/>
    <property type="project" value="UniProtKB-UniRule"/>
</dbReference>
<proteinExistence type="inferred from homology"/>
<evidence type="ECO:0000256" key="11">
    <source>
        <dbReference type="RuleBase" id="RU000537"/>
    </source>
</evidence>
<dbReference type="PRINTS" id="PR00303">
    <property type="entry name" value="SECYTRNLCASE"/>
</dbReference>
<comment type="subunit">
    <text evidence="10">Component of the Sec protein translocase complex. Heterotrimer consisting of SecY, SecE and SecG subunits. The heterotrimers can form oligomers, although 1 heterotrimer is thought to be able to translocate proteins. Interacts with the ribosome. Interacts with SecDF, and other proteins may be involved. Interacts with SecA.</text>
</comment>
<dbReference type="GO" id="GO:0005886">
    <property type="term" value="C:plasma membrane"/>
    <property type="evidence" value="ECO:0007669"/>
    <property type="project" value="UniProtKB-SubCell"/>
</dbReference>
<dbReference type="KEGG" id="acg:AWM71_04600"/>
<feature type="transmembrane region" description="Helical" evidence="10">
    <location>
        <begin position="115"/>
        <end position="135"/>
    </location>
</feature>
<dbReference type="Gene3D" id="1.10.3370.10">
    <property type="entry name" value="SecY subunit domain"/>
    <property type="match status" value="1"/>
</dbReference>
<comment type="subcellular location">
    <subcellularLocation>
        <location evidence="10">Cell membrane</location>
        <topology evidence="10">Multi-pass membrane protein</topology>
    </subcellularLocation>
    <subcellularLocation>
        <location evidence="1 12">Membrane</location>
        <topology evidence="1 12">Multi-pass membrane protein</topology>
    </subcellularLocation>
</comment>
<evidence type="ECO:0000256" key="6">
    <source>
        <dbReference type="ARBA" id="ARBA00022989"/>
    </source>
</evidence>
<dbReference type="PROSITE" id="PS00755">
    <property type="entry name" value="SECY_1"/>
    <property type="match status" value="1"/>
</dbReference>
<dbReference type="OrthoDB" id="9809248at2"/>
<feature type="transmembrane region" description="Helical" evidence="10">
    <location>
        <begin position="215"/>
        <end position="235"/>
    </location>
</feature>
<dbReference type="Proteomes" id="UP000070422">
    <property type="component" value="Unassembled WGS sequence"/>
</dbReference>
<reference evidence="14 15" key="1">
    <citation type="submission" date="2016-01" db="EMBL/GenBank/DDBJ databases">
        <authorList>
            <person name="Oliw E.H."/>
        </authorList>
    </citation>
    <scope>NUCLEOTIDE SEQUENCE [LARGE SCALE GENOMIC DNA]</scope>
    <source>
        <strain evidence="14 15">KA00635</strain>
    </source>
</reference>
<keyword evidence="5 10" id="KW-0653">Protein transport</keyword>
<sequence>MISTLKQAIKDKNIRSRLFFSLLMLIVFRIGSHITVPFVNAEAVSTLASSGLFGLLNTFGGGALASYSIFSLGVSPYITASIVIQLLQMEIVPSFTEWSKQGEVGRRKLNKWTRYFSVVIAFFQAIAISFGFNSLAQYGLIQNPSTATYLLIGLIMTAGTMFVTWIGDQITQYGVGNGTSLIIFAGIVSRVPTEVVAFVNRNILNSQADKLTNNLLYGFGFILMMIVVITFVVFMNQAERRIPVRYSKRANATSQKAHMPLQINSANVIPVIFASSLIMVPQTLLNFFRASYGEAGWFELLNRVFSLKDPMGIAVYAITIILFTFFYSHIQINPERVAENFQKSGAYIPSVRPGLATERYISTVLNRLSLFGSIFLMVISTAPLLASYYLDMSQRVALSGTSLLIVVGVALDTYKQIEGRLIKHRYVGFIRE</sequence>
<dbReference type="GO" id="GO:0065002">
    <property type="term" value="P:intracellular protein transmembrane transport"/>
    <property type="evidence" value="ECO:0007669"/>
    <property type="project" value="UniProtKB-UniRule"/>
</dbReference>
<dbReference type="GO" id="GO:0043952">
    <property type="term" value="P:protein transport by the Sec complex"/>
    <property type="evidence" value="ECO:0007669"/>
    <property type="project" value="UniProtKB-UniRule"/>
</dbReference>
<dbReference type="PROSITE" id="PS00756">
    <property type="entry name" value="SECY_2"/>
    <property type="match status" value="1"/>
</dbReference>
<dbReference type="NCBIfam" id="TIGR00967">
    <property type="entry name" value="3a0501s007"/>
    <property type="match status" value="1"/>
</dbReference>
<feature type="transmembrane region" description="Helical" evidence="10">
    <location>
        <begin position="179"/>
        <end position="199"/>
    </location>
</feature>
<keyword evidence="4 10" id="KW-0812">Transmembrane</keyword>
<keyword evidence="7 10" id="KW-0811">Translocation</keyword>
<evidence type="ECO:0000256" key="7">
    <source>
        <dbReference type="ARBA" id="ARBA00023010"/>
    </source>
</evidence>
<keyword evidence="6 10" id="KW-1133">Transmembrane helix</keyword>
<organism evidence="14 15">
    <name type="scientific">Aerococcus christensenii</name>
    <dbReference type="NCBI Taxonomy" id="87541"/>
    <lineage>
        <taxon>Bacteria</taxon>
        <taxon>Bacillati</taxon>
        <taxon>Bacillota</taxon>
        <taxon>Bacilli</taxon>
        <taxon>Lactobacillales</taxon>
        <taxon>Aerococcaceae</taxon>
        <taxon>Aerococcus</taxon>
    </lineage>
</organism>